<dbReference type="Proteomes" id="UP000825890">
    <property type="component" value="Unassembled WGS sequence"/>
</dbReference>
<dbReference type="GO" id="GO:0005634">
    <property type="term" value="C:nucleus"/>
    <property type="evidence" value="ECO:0007669"/>
    <property type="project" value="InterPro"/>
</dbReference>
<dbReference type="GO" id="GO:0045122">
    <property type="term" value="P:aflatoxin biosynthetic process"/>
    <property type="evidence" value="ECO:0007669"/>
    <property type="project" value="InterPro"/>
</dbReference>
<evidence type="ECO:0000256" key="5">
    <source>
        <dbReference type="ARBA" id="ARBA00023242"/>
    </source>
</evidence>
<evidence type="ECO:0000256" key="1">
    <source>
        <dbReference type="ARBA" id="ARBA00022723"/>
    </source>
</evidence>
<dbReference type="GO" id="GO:0008270">
    <property type="term" value="F:zinc ion binding"/>
    <property type="evidence" value="ECO:0007669"/>
    <property type="project" value="InterPro"/>
</dbReference>
<dbReference type="AlphaFoldDB" id="A0A9P3CKI8"/>
<keyword evidence="3" id="KW-0238">DNA-binding</keyword>
<keyword evidence="4" id="KW-0804">Transcription</keyword>
<dbReference type="RefSeq" id="XP_044654670.1">
    <property type="nucleotide sequence ID" value="XM_044798735.1"/>
</dbReference>
<feature type="domain" description="Aflatoxin regulatory protein" evidence="6">
    <location>
        <begin position="152"/>
        <end position="243"/>
    </location>
</feature>
<evidence type="ECO:0000259" key="6">
    <source>
        <dbReference type="Pfam" id="PF08493"/>
    </source>
</evidence>
<evidence type="ECO:0000256" key="2">
    <source>
        <dbReference type="ARBA" id="ARBA00023015"/>
    </source>
</evidence>
<gene>
    <name evidence="7" type="ORF">CKM354_000353500</name>
</gene>
<keyword evidence="8" id="KW-1185">Reference proteome</keyword>
<sequence length="335" mass="36723">MRPSAQKIRCGKERPSCARCFSKDICCNYSPSLRTGRHPGSVVDQQSYNLHSNVALPASERNELDISSPNGLSCSNGHDISDFLQDNLPWDKPLGGSADATAPMHSHFSSSRDWATMDWTKAPSTRVTPLTTLDWSPPHTLPPGMEHNNCPQHDCYATLLRLAAEQLHVPSQKCLNAASGVHADARCARDVDSLLTENREAIRLLDRSLSCACMSDMSVKLVAYMVANKIVSMYGTIVGEPDCGDIVDSPIFIGSYALDTAARRSVRARTVLNEIRQQVEPVVARLPRFQPVVPSERGGPQEETCAVKTDGAVPIECMLRTELQRVVAMANSMIY</sequence>
<evidence type="ECO:0000313" key="7">
    <source>
        <dbReference type="EMBL" id="GIZ40183.1"/>
    </source>
</evidence>
<dbReference type="OrthoDB" id="2328572at2759"/>
<name>A0A9P3CKI8_9PEZI</name>
<dbReference type="EMBL" id="BOLY01000002">
    <property type="protein sequence ID" value="GIZ40183.1"/>
    <property type="molecule type" value="Genomic_DNA"/>
</dbReference>
<accession>A0A9P3CKI8</accession>
<keyword evidence="5" id="KW-0539">Nucleus</keyword>
<comment type="caution">
    <text evidence="7">The sequence shown here is derived from an EMBL/GenBank/DDBJ whole genome shotgun (WGS) entry which is preliminary data.</text>
</comment>
<organism evidence="7 8">
    <name type="scientific">Cercospora kikuchii</name>
    <dbReference type="NCBI Taxonomy" id="84275"/>
    <lineage>
        <taxon>Eukaryota</taxon>
        <taxon>Fungi</taxon>
        <taxon>Dikarya</taxon>
        <taxon>Ascomycota</taxon>
        <taxon>Pezizomycotina</taxon>
        <taxon>Dothideomycetes</taxon>
        <taxon>Dothideomycetidae</taxon>
        <taxon>Mycosphaerellales</taxon>
        <taxon>Mycosphaerellaceae</taxon>
        <taxon>Cercospora</taxon>
    </lineage>
</organism>
<evidence type="ECO:0000313" key="8">
    <source>
        <dbReference type="Proteomes" id="UP000825890"/>
    </source>
</evidence>
<dbReference type="InterPro" id="IPR013700">
    <property type="entry name" value="AflR"/>
</dbReference>
<dbReference type="GeneID" id="68289110"/>
<evidence type="ECO:0000256" key="4">
    <source>
        <dbReference type="ARBA" id="ARBA00023163"/>
    </source>
</evidence>
<dbReference type="GO" id="GO:0000981">
    <property type="term" value="F:DNA-binding transcription factor activity, RNA polymerase II-specific"/>
    <property type="evidence" value="ECO:0007669"/>
    <property type="project" value="InterPro"/>
</dbReference>
<evidence type="ECO:0000256" key="3">
    <source>
        <dbReference type="ARBA" id="ARBA00023125"/>
    </source>
</evidence>
<dbReference type="InterPro" id="IPR036864">
    <property type="entry name" value="Zn2-C6_fun-type_DNA-bd_sf"/>
</dbReference>
<dbReference type="Pfam" id="PF08493">
    <property type="entry name" value="AflR"/>
    <property type="match status" value="1"/>
</dbReference>
<dbReference type="Gene3D" id="4.10.240.10">
    <property type="entry name" value="Zn(2)-C6 fungal-type DNA-binding domain"/>
    <property type="match status" value="1"/>
</dbReference>
<dbReference type="GO" id="GO:0003677">
    <property type="term" value="F:DNA binding"/>
    <property type="evidence" value="ECO:0007669"/>
    <property type="project" value="UniProtKB-KW"/>
</dbReference>
<keyword evidence="1" id="KW-0479">Metal-binding</keyword>
<proteinExistence type="predicted"/>
<protein>
    <recommendedName>
        <fullName evidence="6">Aflatoxin regulatory protein domain-containing protein</fullName>
    </recommendedName>
</protein>
<keyword evidence="2" id="KW-0805">Transcription regulation</keyword>
<dbReference type="PRINTS" id="PR00755">
    <property type="entry name" value="AFLATOXINBRP"/>
</dbReference>
<reference evidence="7 8" key="1">
    <citation type="submission" date="2021-01" db="EMBL/GenBank/DDBJ databases">
        <title>Cercospora kikuchii MAFF 305040 whole genome shotgun sequence.</title>
        <authorList>
            <person name="Kashiwa T."/>
            <person name="Suzuki T."/>
        </authorList>
    </citation>
    <scope>NUCLEOTIDE SEQUENCE [LARGE SCALE GENOMIC DNA]</scope>
    <source>
        <strain evidence="7 8">MAFF 305040</strain>
    </source>
</reference>